<dbReference type="InterPro" id="IPR010255">
    <property type="entry name" value="Haem_peroxidase_sf"/>
</dbReference>
<dbReference type="SUPFAM" id="SSF48113">
    <property type="entry name" value="Heme-dependent peroxidases"/>
    <property type="match status" value="1"/>
</dbReference>
<dbReference type="OrthoDB" id="823504at2759"/>
<dbReference type="Proteomes" id="UP000054477">
    <property type="component" value="Unassembled WGS sequence"/>
</dbReference>
<evidence type="ECO:0000256" key="2">
    <source>
        <dbReference type="ARBA" id="ARBA00022723"/>
    </source>
</evidence>
<dbReference type="GO" id="GO:0051213">
    <property type="term" value="F:dioxygenase activity"/>
    <property type="evidence" value="ECO:0007669"/>
    <property type="project" value="UniProtKB-KW"/>
</dbReference>
<dbReference type="GO" id="GO:0005506">
    <property type="term" value="F:iron ion binding"/>
    <property type="evidence" value="ECO:0007669"/>
    <property type="project" value="InterPro"/>
</dbReference>
<dbReference type="Pfam" id="PF03098">
    <property type="entry name" value="An_peroxidase"/>
    <property type="match status" value="1"/>
</dbReference>
<dbReference type="PROSITE" id="PS50292">
    <property type="entry name" value="PEROXIDASE_3"/>
    <property type="match status" value="1"/>
</dbReference>
<dbReference type="InterPro" id="IPR050783">
    <property type="entry name" value="Oxylipin_biosynth_metab"/>
</dbReference>
<accession>A0A0C9XBX5</accession>
<proteinExistence type="predicted"/>
<reference evidence="7 8" key="1">
    <citation type="submission" date="2014-04" db="EMBL/GenBank/DDBJ databases">
        <authorList>
            <consortium name="DOE Joint Genome Institute"/>
            <person name="Kuo A."/>
            <person name="Kohler A."/>
            <person name="Nagy L.G."/>
            <person name="Floudas D."/>
            <person name="Copeland A."/>
            <person name="Barry K.W."/>
            <person name="Cichocki N."/>
            <person name="Veneault-Fourrey C."/>
            <person name="LaButti K."/>
            <person name="Lindquist E.A."/>
            <person name="Lipzen A."/>
            <person name="Lundell T."/>
            <person name="Morin E."/>
            <person name="Murat C."/>
            <person name="Sun H."/>
            <person name="Tunlid A."/>
            <person name="Henrissat B."/>
            <person name="Grigoriev I.V."/>
            <person name="Hibbett D.S."/>
            <person name="Martin F."/>
            <person name="Nordberg H.P."/>
            <person name="Cantor M.N."/>
            <person name="Hua S.X."/>
        </authorList>
    </citation>
    <scope>NUCLEOTIDE SEQUENCE [LARGE SCALE GENOMIC DNA]</scope>
    <source>
        <strain evidence="7 8">LaAM-08-1</strain>
    </source>
</reference>
<gene>
    <name evidence="7" type="ORF">K443DRAFT_680336</name>
</gene>
<dbReference type="GO" id="GO:0020037">
    <property type="term" value="F:heme binding"/>
    <property type="evidence" value="ECO:0007669"/>
    <property type="project" value="InterPro"/>
</dbReference>
<reference evidence="8" key="2">
    <citation type="submission" date="2015-01" db="EMBL/GenBank/DDBJ databases">
        <title>Evolutionary Origins and Diversification of the Mycorrhizal Mutualists.</title>
        <authorList>
            <consortium name="DOE Joint Genome Institute"/>
            <consortium name="Mycorrhizal Genomics Consortium"/>
            <person name="Kohler A."/>
            <person name="Kuo A."/>
            <person name="Nagy L.G."/>
            <person name="Floudas D."/>
            <person name="Copeland A."/>
            <person name="Barry K.W."/>
            <person name="Cichocki N."/>
            <person name="Veneault-Fourrey C."/>
            <person name="LaButti K."/>
            <person name="Lindquist E.A."/>
            <person name="Lipzen A."/>
            <person name="Lundell T."/>
            <person name="Morin E."/>
            <person name="Murat C."/>
            <person name="Riley R."/>
            <person name="Ohm R."/>
            <person name="Sun H."/>
            <person name="Tunlid A."/>
            <person name="Henrissat B."/>
            <person name="Grigoriev I.V."/>
            <person name="Hibbett D.S."/>
            <person name="Martin F."/>
        </authorList>
    </citation>
    <scope>NUCLEOTIDE SEQUENCE [LARGE SCALE GENOMIC DNA]</scope>
    <source>
        <strain evidence="8">LaAM-08-1</strain>
    </source>
</reference>
<evidence type="ECO:0008006" key="9">
    <source>
        <dbReference type="Google" id="ProtNLM"/>
    </source>
</evidence>
<dbReference type="InterPro" id="IPR036396">
    <property type="entry name" value="Cyt_P450_sf"/>
</dbReference>
<dbReference type="InterPro" id="IPR037120">
    <property type="entry name" value="Haem_peroxidase_sf_animal"/>
</dbReference>
<evidence type="ECO:0000313" key="8">
    <source>
        <dbReference type="Proteomes" id="UP000054477"/>
    </source>
</evidence>
<keyword evidence="1 6" id="KW-0349">Heme</keyword>
<keyword evidence="4" id="KW-0560">Oxidoreductase</keyword>
<evidence type="ECO:0000256" key="1">
    <source>
        <dbReference type="ARBA" id="ARBA00022617"/>
    </source>
</evidence>
<dbReference type="GO" id="GO:0004497">
    <property type="term" value="F:monooxygenase activity"/>
    <property type="evidence" value="ECO:0007669"/>
    <property type="project" value="InterPro"/>
</dbReference>
<dbReference type="SUPFAM" id="SSF48264">
    <property type="entry name" value="Cytochrome P450"/>
    <property type="match status" value="1"/>
</dbReference>
<dbReference type="PRINTS" id="PR00457">
    <property type="entry name" value="ANPEROXIDASE"/>
</dbReference>
<dbReference type="GO" id="GO:0016705">
    <property type="term" value="F:oxidoreductase activity, acting on paired donors, with incorporation or reduction of molecular oxygen"/>
    <property type="evidence" value="ECO:0007669"/>
    <property type="project" value="InterPro"/>
</dbReference>
<keyword evidence="2 6" id="KW-0479">Metal-binding</keyword>
<evidence type="ECO:0000256" key="5">
    <source>
        <dbReference type="ARBA" id="ARBA00023004"/>
    </source>
</evidence>
<dbReference type="InterPro" id="IPR034812">
    <property type="entry name" value="Ppo-like_N"/>
</dbReference>
<dbReference type="EMBL" id="KN838657">
    <property type="protein sequence ID" value="KIJ98973.1"/>
    <property type="molecule type" value="Genomic_DNA"/>
</dbReference>
<dbReference type="GO" id="GO:0006631">
    <property type="term" value="P:fatty acid metabolic process"/>
    <property type="evidence" value="ECO:0007669"/>
    <property type="project" value="UniProtKB-ARBA"/>
</dbReference>
<evidence type="ECO:0000256" key="4">
    <source>
        <dbReference type="ARBA" id="ARBA00023002"/>
    </source>
</evidence>
<dbReference type="GO" id="GO:0006979">
    <property type="term" value="P:response to oxidative stress"/>
    <property type="evidence" value="ECO:0007669"/>
    <property type="project" value="InterPro"/>
</dbReference>
<dbReference type="Gene3D" id="1.10.630.10">
    <property type="entry name" value="Cytochrome P450"/>
    <property type="match status" value="1"/>
</dbReference>
<dbReference type="InterPro" id="IPR019791">
    <property type="entry name" value="Haem_peroxidase_animal"/>
</dbReference>
<name>A0A0C9XBX5_9AGAR</name>
<dbReference type="CDD" id="cd09817">
    <property type="entry name" value="linoleate_diol_synthase_like"/>
    <property type="match status" value="1"/>
</dbReference>
<sequence>MSLRYLRERIIKRVDFIADSRAPLDTDGARPQSHIFEKTVTEIHELIVKPAFQLSDLGAYWDAIQNLSTVGLDDRKLLLEKVLVLMSRLQHTEVSLKVQQFVINLLYKDLPHPPSSYLALSPSSTLNEILEDPSTHAPVKYAYRAADGSNYNPLSPTLGKAGSPYARSVPSANFVPNSALPDPGLVFDTLLRRQKFVPHSGGISSLFFAFADLVIHSIFNTNHSDWSINDASSYLDLSVLYGSSESQVNSVRRKDGTGKLFDDVFADSRLLFMPPASCALLILLNRNHNYIAEKILNINENGNFSSPPPEDKKLQLAQDDEIFHRARLVNCGYFMHIILGDYVGAILGLARDESDWRLDPLMTMRDIGHEFVPQGEGNVVSIEFNLLYRWHATLSAQDETWTEGEFNKFFKGKNPNDVTVKDFKNAAHEFMIPPKDPRVWTFKDLKRDGKGRFNDADLAKILQDATEWRAREFGARGTPEVLRVIEIMGMKQARSWGTCSLNEFRKFLGLKPYKTFEEWNPDREIHTAAAALYRDIDNLELHVGLQAEQTKEPGPGAGLCPGYTISRAILADAVCLTRGDRFLTVDFTPFNLTSWGYQDCQYDKKDGSFGGLLTKLLFRTLPEHYQRGSAYAHFPFLDPVYMRENLAKTNPSLVDKYIWTRPRQESPTLTFDTFVGVKEVLKEPHFVSAYDHRLYNVVKPFLPKTRPSAFTTVSKRMTIIKKSTPTTAVTPTKENELPEAIRYLHEGVSQVSSLIHRESTTDWVTFFSKTTEDLIKAKAFEPVSKGVKYVDIVKDVINILPILWISQNIAGLPLKTSTNPSGAWYEQGTSDKFAVIASYVYLNFDPVNDWRLRESSQRYSDEILSVIHAHIEKLSSGSKLSIPDALNHLSIDASNKSHDFLKKVVDANGKKYTTHELATQVFSATIPTAPLYSQAIAKVVDFYLSKEQAVARQEIVNLAASKEKDAPGRILAYVREALRLNPAVAGVYRTAAQDVLVGSKRVNATEHAFASIVKANLDPEVFGSHPSVASYTRPADKAGITTIGDFGLLSPIFFDTTVPVILGKILSLKNLKPAPGKSGSLLSFKENWNGIPRTQYINTEGIVEPFPDSLLVEFTTA</sequence>
<dbReference type="STRING" id="1095629.A0A0C9XBX5"/>
<dbReference type="PANTHER" id="PTHR11903:SF37">
    <property type="entry name" value="PSI-PRODUCING OXYGENASE A"/>
    <property type="match status" value="1"/>
</dbReference>
<dbReference type="GO" id="GO:0004601">
    <property type="term" value="F:peroxidase activity"/>
    <property type="evidence" value="ECO:0007669"/>
    <property type="project" value="InterPro"/>
</dbReference>
<protein>
    <recommendedName>
        <fullName evidence="9">Linoleate 8R-lipoxygenase</fullName>
    </recommendedName>
</protein>
<evidence type="ECO:0000256" key="6">
    <source>
        <dbReference type="PIRSR" id="PIRSR619791-2"/>
    </source>
</evidence>
<organism evidence="7 8">
    <name type="scientific">Laccaria amethystina LaAM-08-1</name>
    <dbReference type="NCBI Taxonomy" id="1095629"/>
    <lineage>
        <taxon>Eukaryota</taxon>
        <taxon>Fungi</taxon>
        <taxon>Dikarya</taxon>
        <taxon>Basidiomycota</taxon>
        <taxon>Agaricomycotina</taxon>
        <taxon>Agaricomycetes</taxon>
        <taxon>Agaricomycetidae</taxon>
        <taxon>Agaricales</taxon>
        <taxon>Agaricineae</taxon>
        <taxon>Hydnangiaceae</taxon>
        <taxon>Laccaria</taxon>
    </lineage>
</organism>
<evidence type="ECO:0000313" key="7">
    <source>
        <dbReference type="EMBL" id="KIJ98973.1"/>
    </source>
</evidence>
<dbReference type="Gene3D" id="1.10.640.10">
    <property type="entry name" value="Haem peroxidase domain superfamily, animal type"/>
    <property type="match status" value="1"/>
</dbReference>
<dbReference type="PANTHER" id="PTHR11903">
    <property type="entry name" value="PROSTAGLANDIN G/H SYNTHASE"/>
    <property type="match status" value="1"/>
</dbReference>
<feature type="binding site" description="axial binding residue" evidence="6">
    <location>
        <position position="391"/>
    </location>
    <ligand>
        <name>heme b</name>
        <dbReference type="ChEBI" id="CHEBI:60344"/>
    </ligand>
    <ligandPart>
        <name>Fe</name>
        <dbReference type="ChEBI" id="CHEBI:18248"/>
    </ligandPart>
</feature>
<dbReference type="HOGENOM" id="CLU_002329_0_0_1"/>
<evidence type="ECO:0000256" key="3">
    <source>
        <dbReference type="ARBA" id="ARBA00022964"/>
    </source>
</evidence>
<dbReference type="AlphaFoldDB" id="A0A0C9XBX5"/>
<keyword evidence="8" id="KW-1185">Reference proteome</keyword>
<keyword evidence="5 6" id="KW-0408">Iron</keyword>
<keyword evidence="3" id="KW-0223">Dioxygenase</keyword>